<evidence type="ECO:0000313" key="2">
    <source>
        <dbReference type="Proteomes" id="UP000788153"/>
    </source>
</evidence>
<protein>
    <recommendedName>
        <fullName evidence="3">Xaa-Pro aminopeptidase</fullName>
    </recommendedName>
</protein>
<reference evidence="1 2" key="1">
    <citation type="submission" date="2020-03" db="EMBL/GenBank/DDBJ databases">
        <title>Genomic Encyclopedia of Type Strains, Phase IV (KMG-IV): sequencing the most valuable type-strain genomes for metagenomic binning, comparative biology and taxonomic classification.</title>
        <authorList>
            <person name="Goeker M."/>
        </authorList>
    </citation>
    <scope>NUCLEOTIDE SEQUENCE [LARGE SCALE GENOMIC DNA]</scope>
    <source>
        <strain evidence="1 2">DSM 22753</strain>
    </source>
</reference>
<accession>A0ABX0U1P6</accession>
<evidence type="ECO:0008006" key="3">
    <source>
        <dbReference type="Google" id="ProtNLM"/>
    </source>
</evidence>
<dbReference type="SUPFAM" id="SSF55920">
    <property type="entry name" value="Creatinase/aminopeptidase"/>
    <property type="match status" value="1"/>
</dbReference>
<dbReference type="Gene3D" id="3.90.230.10">
    <property type="entry name" value="Creatinase/methionine aminopeptidase superfamily"/>
    <property type="match status" value="1"/>
</dbReference>
<comment type="caution">
    <text evidence="1">The sequence shown here is derived from an EMBL/GenBank/DDBJ whole genome shotgun (WGS) entry which is preliminary data.</text>
</comment>
<name>A0ABX0U1P6_9SPHN</name>
<proteinExistence type="predicted"/>
<dbReference type="Proteomes" id="UP000788153">
    <property type="component" value="Unassembled WGS sequence"/>
</dbReference>
<evidence type="ECO:0000313" key="1">
    <source>
        <dbReference type="EMBL" id="NIJ22712.1"/>
    </source>
</evidence>
<dbReference type="EMBL" id="JAASQP010000001">
    <property type="protein sequence ID" value="NIJ22712.1"/>
    <property type="molecule type" value="Genomic_DNA"/>
</dbReference>
<dbReference type="RefSeq" id="WP_140047931.1">
    <property type="nucleotide sequence ID" value="NZ_BAAAEV010000001.1"/>
</dbReference>
<keyword evidence="2" id="KW-1185">Reference proteome</keyword>
<organism evidence="1 2">
    <name type="scientific">Sphingomonas japonica</name>
    <dbReference type="NCBI Taxonomy" id="511662"/>
    <lineage>
        <taxon>Bacteria</taxon>
        <taxon>Pseudomonadati</taxon>
        <taxon>Pseudomonadota</taxon>
        <taxon>Alphaproteobacteria</taxon>
        <taxon>Sphingomonadales</taxon>
        <taxon>Sphingomonadaceae</taxon>
        <taxon>Sphingomonas</taxon>
    </lineage>
</organism>
<gene>
    <name evidence="1" type="ORF">FHT01_000254</name>
</gene>
<dbReference type="InterPro" id="IPR036005">
    <property type="entry name" value="Creatinase/aminopeptidase-like"/>
</dbReference>
<sequence length="452" mass="48930">MRVVHRPIAIPDFGVIDPPPALNASIYRERCRRAFAAAQADWLIVYADREHFANILFLSGFEPRFEEALLLLGKDDRTILITGNECVPYADVSPLPELEVWLAQTMSLLGQDRSQAPRLTDVLRDCGISGSDSVALVGWKYLGADEWEEGPAPSFVPAAYVAALDRVAGSVIDRSDILLHPETGQRSIIDADQIAVFEAAAARGSEMVWAIVTGTQPGERESDAAARFGYRGMPFNVHTMLTSGGPREGSVNGLKSPGQRRIARGDGISTAVGLCGGLTARAGLVTDEDAEFVTVASGYFAAIAQWYAAADIDVPGGEIHDRVTGHLADAGLRSLLNPGHLTGHEEWSHTPIRPGSSDRIRSGMHMQVDIIPTPMRDGWALNCEDSVVFADAALRSELAERHPQMWGRMQARRSFMRDTLGIAVSESVLPLSSVPACLAPLWLRSDCLLAVE</sequence>